<accession>A0A7S4BSC9</accession>
<protein>
    <recommendedName>
        <fullName evidence="2">NADAR domain-containing protein</fullName>
    </recommendedName>
</protein>
<dbReference type="InterPro" id="IPR012816">
    <property type="entry name" value="NADAR"/>
</dbReference>
<feature type="signal peptide" evidence="1">
    <location>
        <begin position="1"/>
        <end position="22"/>
    </location>
</feature>
<feature type="domain" description="NADAR" evidence="2">
    <location>
        <begin position="116"/>
        <end position="221"/>
    </location>
</feature>
<keyword evidence="1" id="KW-0732">Signal</keyword>
<dbReference type="Pfam" id="PF08719">
    <property type="entry name" value="NADAR"/>
    <property type="match status" value="1"/>
</dbReference>
<sequence length="257" mass="28688">MAMQIHISLCAFSFLTSHAVLGLHAGNLYSSPHLTLNSAKPTQFSHSAAPFASRRCTMRENPWPNQQVARVGVNMCAPIALRTSPSLRPAAAPRRCHVLMGGPARIRGRSVECTDNFYEAPMEIGGLTYSTCEHYFQAMKFTGDDEASTRLRETIRTSPTALKAWYHGQSREAPIRKDWERVKASVMYTGVAAKFAQHPQLAATLVATGSDRIRAAISTDDWQEINGYILERVREELKPEDQRDTARLEELVREIDG</sequence>
<evidence type="ECO:0000259" key="2">
    <source>
        <dbReference type="Pfam" id="PF08719"/>
    </source>
</evidence>
<dbReference type="EMBL" id="HBIZ01043670">
    <property type="protein sequence ID" value="CAE0775307.1"/>
    <property type="molecule type" value="Transcribed_RNA"/>
</dbReference>
<evidence type="ECO:0000313" key="3">
    <source>
        <dbReference type="EMBL" id="CAE0775307.1"/>
    </source>
</evidence>
<gene>
    <name evidence="3" type="ORF">PCAR00345_LOCUS27941</name>
</gene>
<name>A0A7S4BSC9_CHRCT</name>
<proteinExistence type="predicted"/>
<evidence type="ECO:0000256" key="1">
    <source>
        <dbReference type="SAM" id="SignalP"/>
    </source>
</evidence>
<dbReference type="Gene3D" id="1.10.357.40">
    <property type="entry name" value="YbiA-like"/>
    <property type="match status" value="1"/>
</dbReference>
<dbReference type="AlphaFoldDB" id="A0A7S4BSC9"/>
<dbReference type="SUPFAM" id="SSF143990">
    <property type="entry name" value="YbiA-like"/>
    <property type="match status" value="1"/>
</dbReference>
<organism evidence="3">
    <name type="scientific">Chrysotila carterae</name>
    <name type="common">Marine alga</name>
    <name type="synonym">Syracosphaera carterae</name>
    <dbReference type="NCBI Taxonomy" id="13221"/>
    <lineage>
        <taxon>Eukaryota</taxon>
        <taxon>Haptista</taxon>
        <taxon>Haptophyta</taxon>
        <taxon>Prymnesiophyceae</taxon>
        <taxon>Isochrysidales</taxon>
        <taxon>Isochrysidaceae</taxon>
        <taxon>Chrysotila</taxon>
    </lineage>
</organism>
<dbReference type="InterPro" id="IPR037238">
    <property type="entry name" value="YbiA-like_sf"/>
</dbReference>
<reference evidence="3" key="1">
    <citation type="submission" date="2021-01" db="EMBL/GenBank/DDBJ databases">
        <authorList>
            <person name="Corre E."/>
            <person name="Pelletier E."/>
            <person name="Niang G."/>
            <person name="Scheremetjew M."/>
            <person name="Finn R."/>
            <person name="Kale V."/>
            <person name="Holt S."/>
            <person name="Cochrane G."/>
            <person name="Meng A."/>
            <person name="Brown T."/>
            <person name="Cohen L."/>
        </authorList>
    </citation>
    <scope>NUCLEOTIDE SEQUENCE</scope>
    <source>
        <strain evidence="3">CCMP645</strain>
    </source>
</reference>
<dbReference type="CDD" id="cd15457">
    <property type="entry name" value="NADAR"/>
    <property type="match status" value="1"/>
</dbReference>
<feature type="chain" id="PRO_5031304062" description="NADAR domain-containing protein" evidence="1">
    <location>
        <begin position="23"/>
        <end position="257"/>
    </location>
</feature>